<dbReference type="GO" id="GO:0005524">
    <property type="term" value="F:ATP binding"/>
    <property type="evidence" value="ECO:0007669"/>
    <property type="project" value="UniProtKB-UniRule"/>
</dbReference>
<dbReference type="InterPro" id="IPR014978">
    <property type="entry name" value="Gln-Leu-Gln_QLQ"/>
</dbReference>
<keyword evidence="5" id="KW-0010">Activator</keyword>
<dbReference type="PROSITE" id="PS51667">
    <property type="entry name" value="WRC"/>
    <property type="match status" value="1"/>
</dbReference>
<dbReference type="GO" id="GO:0006351">
    <property type="term" value="P:DNA-templated transcription"/>
    <property type="evidence" value="ECO:0007669"/>
    <property type="project" value="UniProtKB-UniRule"/>
</dbReference>
<comment type="function">
    <text evidence="5">Transcription activator.</text>
</comment>
<gene>
    <name evidence="9" type="ORF">GIB67_035552</name>
</gene>
<evidence type="ECO:0000313" key="9">
    <source>
        <dbReference type="EMBL" id="KAF6140525.1"/>
    </source>
</evidence>
<evidence type="ECO:0000259" key="7">
    <source>
        <dbReference type="PROSITE" id="PS51666"/>
    </source>
</evidence>
<comment type="caution">
    <text evidence="9">The sequence shown here is derived from an EMBL/GenBank/DDBJ whole genome shotgun (WGS) entry which is preliminary data.</text>
</comment>
<dbReference type="Pfam" id="PF08879">
    <property type="entry name" value="WRC"/>
    <property type="match status" value="1"/>
</dbReference>
<evidence type="ECO:0000256" key="2">
    <source>
        <dbReference type="ARBA" id="ARBA00008122"/>
    </source>
</evidence>
<dbReference type="InterPro" id="IPR014977">
    <property type="entry name" value="WRC_dom"/>
</dbReference>
<dbReference type="GO" id="GO:0006355">
    <property type="term" value="P:regulation of DNA-templated transcription"/>
    <property type="evidence" value="ECO:0007669"/>
    <property type="project" value="InterPro"/>
</dbReference>
<evidence type="ECO:0000256" key="3">
    <source>
        <dbReference type="ARBA" id="ARBA00023242"/>
    </source>
</evidence>
<keyword evidence="5" id="KW-0804">Transcription</keyword>
<evidence type="ECO:0000256" key="1">
    <source>
        <dbReference type="ARBA" id="ARBA00004123"/>
    </source>
</evidence>
<evidence type="ECO:0000259" key="8">
    <source>
        <dbReference type="PROSITE" id="PS51667"/>
    </source>
</evidence>
<organism evidence="9 10">
    <name type="scientific">Kingdonia uniflora</name>
    <dbReference type="NCBI Taxonomy" id="39325"/>
    <lineage>
        <taxon>Eukaryota</taxon>
        <taxon>Viridiplantae</taxon>
        <taxon>Streptophyta</taxon>
        <taxon>Embryophyta</taxon>
        <taxon>Tracheophyta</taxon>
        <taxon>Spermatophyta</taxon>
        <taxon>Magnoliopsida</taxon>
        <taxon>Ranunculales</taxon>
        <taxon>Circaeasteraceae</taxon>
        <taxon>Kingdonia</taxon>
    </lineage>
</organism>
<keyword evidence="3 5" id="KW-0539">Nucleus</keyword>
<feature type="compositionally biased region" description="Low complexity" evidence="6">
    <location>
        <begin position="114"/>
        <end position="140"/>
    </location>
</feature>
<sequence>SLPPFTTTQWQELEQQARIFKYIVSGVPIPAELLFPLKRSMDSSISSRLFPQQPMSWGCFQMGGYGRKIDPEPGRCRRTDGKKWRCSKEAYIDSKYCERHMHRGKSRSRKPVENTATTATSSITSPSTPNIPSFNNNNIAEPQHHHHPYYNNSLHHPLLYSPQSSSSRPPAFDLYPQTNNAHLVLDSAGSYTEADNKDYSRNRYMLDEKSFFSESSGTMKSPESSLDDPWRLTPLRMSSSSFAQPKERNCSTLQSQFSQLHHPPKEEEQHCFVLGTDFKSLERAVEKHEPQQQMQQPYRHFFDDLPPKNRDSWLDLDDRCSRTSLSISIPPNGNLTLI</sequence>
<evidence type="ECO:0000313" key="10">
    <source>
        <dbReference type="Proteomes" id="UP000541444"/>
    </source>
</evidence>
<dbReference type="PANTHER" id="PTHR31602">
    <property type="entry name" value="GROWTH-REGULATING FACTOR 5"/>
    <property type="match status" value="1"/>
</dbReference>
<comment type="subcellular location">
    <subcellularLocation>
        <location evidence="1 5">Nucleus</location>
    </subcellularLocation>
</comment>
<protein>
    <recommendedName>
        <fullName evidence="5">Growth-regulating factor</fullName>
    </recommendedName>
</protein>
<comment type="domain">
    <text evidence="5">The QLQ domain and WRC domain may be involved in protein-protein interaction and DNA-binding, respectively.</text>
</comment>
<dbReference type="EMBL" id="JACGCM010002361">
    <property type="protein sequence ID" value="KAF6140525.1"/>
    <property type="molecule type" value="Genomic_DNA"/>
</dbReference>
<feature type="compositionally biased region" description="Basic residues" evidence="6">
    <location>
        <begin position="100"/>
        <end position="109"/>
    </location>
</feature>
<dbReference type="AlphaFoldDB" id="A0A7J7LD29"/>
<name>A0A7J7LD29_9MAGN</name>
<dbReference type="OrthoDB" id="1927209at2759"/>
<accession>A0A7J7LD29</accession>
<evidence type="ECO:0000256" key="5">
    <source>
        <dbReference type="RuleBase" id="RU367127"/>
    </source>
</evidence>
<evidence type="ECO:0000256" key="4">
    <source>
        <dbReference type="PROSITE-ProRule" id="PRU01002"/>
    </source>
</evidence>
<comment type="similarity">
    <text evidence="2 5">Belongs to the GRF family.</text>
</comment>
<dbReference type="Pfam" id="PF08880">
    <property type="entry name" value="QLQ"/>
    <property type="match status" value="1"/>
</dbReference>
<feature type="domain" description="WRC" evidence="8">
    <location>
        <begin position="70"/>
        <end position="114"/>
    </location>
</feature>
<dbReference type="Proteomes" id="UP000541444">
    <property type="component" value="Unassembled WGS sequence"/>
</dbReference>
<dbReference type="InterPro" id="IPR031137">
    <property type="entry name" value="GRF"/>
</dbReference>
<dbReference type="PROSITE" id="PS51666">
    <property type="entry name" value="QLQ"/>
    <property type="match status" value="1"/>
</dbReference>
<dbReference type="GO" id="GO:0005634">
    <property type="term" value="C:nucleus"/>
    <property type="evidence" value="ECO:0007669"/>
    <property type="project" value="UniProtKB-SubCell"/>
</dbReference>
<evidence type="ECO:0000256" key="6">
    <source>
        <dbReference type="SAM" id="MobiDB-lite"/>
    </source>
</evidence>
<dbReference type="PANTHER" id="PTHR31602:SF46">
    <property type="entry name" value="GROWTH-REGULATING FACTOR 6"/>
    <property type="match status" value="1"/>
</dbReference>
<proteinExistence type="inferred from homology"/>
<feature type="non-terminal residue" evidence="9">
    <location>
        <position position="1"/>
    </location>
</feature>
<feature type="region of interest" description="Disordered" evidence="6">
    <location>
        <begin position="100"/>
        <end position="172"/>
    </location>
</feature>
<keyword evidence="5" id="KW-0805">Transcription regulation</keyword>
<reference evidence="9 10" key="1">
    <citation type="journal article" date="2020" name="IScience">
        <title>Genome Sequencing of the Endangered Kingdonia uniflora (Circaeasteraceae, Ranunculales) Reveals Potential Mechanisms of Evolutionary Specialization.</title>
        <authorList>
            <person name="Sun Y."/>
            <person name="Deng T."/>
            <person name="Zhang A."/>
            <person name="Moore M.J."/>
            <person name="Landis J.B."/>
            <person name="Lin N."/>
            <person name="Zhang H."/>
            <person name="Zhang X."/>
            <person name="Huang J."/>
            <person name="Zhang X."/>
            <person name="Sun H."/>
            <person name="Wang H."/>
        </authorList>
    </citation>
    <scope>NUCLEOTIDE SEQUENCE [LARGE SCALE GENOMIC DNA]</scope>
    <source>
        <strain evidence="9">TB1705</strain>
        <tissue evidence="9">Leaf</tissue>
    </source>
</reference>
<comment type="caution">
    <text evidence="4">Lacks conserved residue(s) required for the propagation of feature annotation.</text>
</comment>
<dbReference type="GO" id="GO:0032502">
    <property type="term" value="P:developmental process"/>
    <property type="evidence" value="ECO:0007669"/>
    <property type="project" value="InterPro"/>
</dbReference>
<dbReference type="SMART" id="SM00951">
    <property type="entry name" value="QLQ"/>
    <property type="match status" value="1"/>
</dbReference>
<feature type="domain" description="QLQ" evidence="7">
    <location>
        <begin position="4"/>
        <end position="39"/>
    </location>
</feature>
<keyword evidence="10" id="KW-1185">Reference proteome</keyword>